<dbReference type="InterPro" id="IPR036249">
    <property type="entry name" value="Thioredoxin-like_sf"/>
</dbReference>
<dbReference type="SUPFAM" id="SSF52833">
    <property type="entry name" value="Thioredoxin-like"/>
    <property type="match status" value="1"/>
</dbReference>
<evidence type="ECO:0000256" key="4">
    <source>
        <dbReference type="ARBA" id="ARBA00022559"/>
    </source>
</evidence>
<comment type="subunit">
    <text evidence="2">Monomer.</text>
</comment>
<dbReference type="InterPro" id="IPR024706">
    <property type="entry name" value="Peroxiredoxin_AhpC-typ"/>
</dbReference>
<organism evidence="15 16">
    <name type="scientific">Candidatus Sungiibacteriota bacterium</name>
    <dbReference type="NCBI Taxonomy" id="2750080"/>
    <lineage>
        <taxon>Bacteria</taxon>
        <taxon>Candidatus Sungiibacteriota</taxon>
    </lineage>
</organism>
<comment type="similarity">
    <text evidence="10">Belongs to the peroxiredoxin family. BCP/PrxQ subfamily.</text>
</comment>
<feature type="domain" description="Thioredoxin" evidence="14">
    <location>
        <begin position="3"/>
        <end position="150"/>
    </location>
</feature>
<dbReference type="InterPro" id="IPR050924">
    <property type="entry name" value="Peroxiredoxin_BCP/PrxQ"/>
</dbReference>
<accession>A0A931YDT8</accession>
<dbReference type="InterPro" id="IPR013766">
    <property type="entry name" value="Thioredoxin_domain"/>
</dbReference>
<evidence type="ECO:0000256" key="2">
    <source>
        <dbReference type="ARBA" id="ARBA00011245"/>
    </source>
</evidence>
<dbReference type="GO" id="GO:0008379">
    <property type="term" value="F:thioredoxin peroxidase activity"/>
    <property type="evidence" value="ECO:0007669"/>
    <property type="project" value="TreeGrafter"/>
</dbReference>
<dbReference type="PANTHER" id="PTHR42801:SF4">
    <property type="entry name" value="AHPC_TSA FAMILY PROTEIN"/>
    <property type="match status" value="1"/>
</dbReference>
<evidence type="ECO:0000256" key="10">
    <source>
        <dbReference type="ARBA" id="ARBA00038489"/>
    </source>
</evidence>
<dbReference type="PANTHER" id="PTHR42801">
    <property type="entry name" value="THIOREDOXIN-DEPENDENT PEROXIDE REDUCTASE"/>
    <property type="match status" value="1"/>
</dbReference>
<dbReference type="PROSITE" id="PS51352">
    <property type="entry name" value="THIOREDOXIN_2"/>
    <property type="match status" value="1"/>
</dbReference>
<dbReference type="CDD" id="cd03017">
    <property type="entry name" value="PRX_BCP"/>
    <property type="match status" value="1"/>
</dbReference>
<name>A0A931YDT8_9BACT</name>
<dbReference type="PIRSF" id="PIRSF000239">
    <property type="entry name" value="AHPC"/>
    <property type="match status" value="1"/>
</dbReference>
<evidence type="ECO:0000256" key="3">
    <source>
        <dbReference type="ARBA" id="ARBA00013017"/>
    </source>
</evidence>
<dbReference type="GO" id="GO:0034599">
    <property type="term" value="P:cellular response to oxidative stress"/>
    <property type="evidence" value="ECO:0007669"/>
    <property type="project" value="TreeGrafter"/>
</dbReference>
<comment type="function">
    <text evidence="1">Thiol-specific peroxidase that catalyzes the reduction of hydrogen peroxide and organic hydroperoxides to water and alcohols, respectively. Plays a role in cell protection against oxidative stress by detoxifying peroxides and as sensor of hydrogen peroxide-mediated signaling events.</text>
</comment>
<evidence type="ECO:0000259" key="14">
    <source>
        <dbReference type="PROSITE" id="PS51352"/>
    </source>
</evidence>
<dbReference type="GO" id="GO:0005737">
    <property type="term" value="C:cytoplasm"/>
    <property type="evidence" value="ECO:0007669"/>
    <property type="project" value="TreeGrafter"/>
</dbReference>
<evidence type="ECO:0000256" key="1">
    <source>
        <dbReference type="ARBA" id="ARBA00003330"/>
    </source>
</evidence>
<dbReference type="InterPro" id="IPR000866">
    <property type="entry name" value="AhpC/TSA"/>
</dbReference>
<evidence type="ECO:0000256" key="5">
    <source>
        <dbReference type="ARBA" id="ARBA00022862"/>
    </source>
</evidence>
<evidence type="ECO:0000256" key="6">
    <source>
        <dbReference type="ARBA" id="ARBA00023002"/>
    </source>
</evidence>
<evidence type="ECO:0000256" key="13">
    <source>
        <dbReference type="SAM" id="MobiDB-lite"/>
    </source>
</evidence>
<keyword evidence="6" id="KW-0560">Oxidoreductase</keyword>
<proteinExistence type="inferred from homology"/>
<evidence type="ECO:0000313" key="15">
    <source>
        <dbReference type="EMBL" id="MBI2466114.1"/>
    </source>
</evidence>
<evidence type="ECO:0000256" key="12">
    <source>
        <dbReference type="PIRSR" id="PIRSR000239-1"/>
    </source>
</evidence>
<dbReference type="Pfam" id="PF00578">
    <property type="entry name" value="AhpC-TSA"/>
    <property type="match status" value="1"/>
</dbReference>
<dbReference type="EC" id="1.11.1.24" evidence="3"/>
<dbReference type="AlphaFoldDB" id="A0A931YDT8"/>
<reference evidence="15" key="1">
    <citation type="submission" date="2020-07" db="EMBL/GenBank/DDBJ databases">
        <title>Huge and variable diversity of episymbiotic CPR bacteria and DPANN archaea in groundwater ecosystems.</title>
        <authorList>
            <person name="He C.Y."/>
            <person name="Keren R."/>
            <person name="Whittaker M."/>
            <person name="Farag I.F."/>
            <person name="Doudna J."/>
            <person name="Cate J.H.D."/>
            <person name="Banfield J.F."/>
        </authorList>
    </citation>
    <scope>NUCLEOTIDE SEQUENCE</scope>
    <source>
        <strain evidence="15">NC_groundwater_418_Ag_B-0.1um_45_10</strain>
    </source>
</reference>
<evidence type="ECO:0000256" key="11">
    <source>
        <dbReference type="ARBA" id="ARBA00049091"/>
    </source>
</evidence>
<protein>
    <recommendedName>
        <fullName evidence="3">thioredoxin-dependent peroxiredoxin</fullName>
        <ecNumber evidence="3">1.11.1.24</ecNumber>
    </recommendedName>
    <alternativeName>
        <fullName evidence="9">Thioredoxin peroxidase</fullName>
    </alternativeName>
</protein>
<evidence type="ECO:0000256" key="9">
    <source>
        <dbReference type="ARBA" id="ARBA00032824"/>
    </source>
</evidence>
<keyword evidence="8" id="KW-0676">Redox-active center</keyword>
<evidence type="ECO:0000256" key="8">
    <source>
        <dbReference type="ARBA" id="ARBA00023284"/>
    </source>
</evidence>
<keyword evidence="4" id="KW-0575">Peroxidase</keyword>
<feature type="active site" description="Cysteine sulfenic acid (-SOH) intermediate; for peroxidase activity" evidence="12">
    <location>
        <position position="46"/>
    </location>
</feature>
<sequence length="183" mass="20619">MNIKVNQQLPNFIGVTYDGQQFDLSKYIGQSNVVLYFYPKDDTPGCTVEGVEFSELNKDFRKLNTWVFGMSRDGLDSHQRFCHKNNIHLPLLSDSEGKYGQKLGLLKDTGNFVRATLLIGRDGKVKHIWEDVKVNGHAAEVLGKVKELEHQAQKKISLGRDIGSSRRGYAKPGARAARKSRRA</sequence>
<dbReference type="GO" id="GO:0045454">
    <property type="term" value="P:cell redox homeostasis"/>
    <property type="evidence" value="ECO:0007669"/>
    <property type="project" value="TreeGrafter"/>
</dbReference>
<keyword evidence="5" id="KW-0049">Antioxidant</keyword>
<gene>
    <name evidence="15" type="ORF">HYV66_02720</name>
</gene>
<comment type="caution">
    <text evidence="15">The sequence shown here is derived from an EMBL/GenBank/DDBJ whole genome shotgun (WGS) entry which is preliminary data.</text>
</comment>
<evidence type="ECO:0000313" key="16">
    <source>
        <dbReference type="Proteomes" id="UP000709672"/>
    </source>
</evidence>
<dbReference type="EMBL" id="JACPHQ010000036">
    <property type="protein sequence ID" value="MBI2466114.1"/>
    <property type="molecule type" value="Genomic_DNA"/>
</dbReference>
<keyword evidence="7" id="KW-1015">Disulfide bond</keyword>
<dbReference type="Gene3D" id="3.40.30.10">
    <property type="entry name" value="Glutaredoxin"/>
    <property type="match status" value="1"/>
</dbReference>
<dbReference type="Proteomes" id="UP000709672">
    <property type="component" value="Unassembled WGS sequence"/>
</dbReference>
<comment type="catalytic activity">
    <reaction evidence="11">
        <text>a hydroperoxide + [thioredoxin]-dithiol = an alcohol + [thioredoxin]-disulfide + H2O</text>
        <dbReference type="Rhea" id="RHEA:62620"/>
        <dbReference type="Rhea" id="RHEA-COMP:10698"/>
        <dbReference type="Rhea" id="RHEA-COMP:10700"/>
        <dbReference type="ChEBI" id="CHEBI:15377"/>
        <dbReference type="ChEBI" id="CHEBI:29950"/>
        <dbReference type="ChEBI" id="CHEBI:30879"/>
        <dbReference type="ChEBI" id="CHEBI:35924"/>
        <dbReference type="ChEBI" id="CHEBI:50058"/>
        <dbReference type="EC" id="1.11.1.24"/>
    </reaction>
</comment>
<evidence type="ECO:0000256" key="7">
    <source>
        <dbReference type="ARBA" id="ARBA00023157"/>
    </source>
</evidence>
<feature type="region of interest" description="Disordered" evidence="13">
    <location>
        <begin position="160"/>
        <end position="183"/>
    </location>
</feature>